<organism evidence="5 6">
    <name type="scientific">Candidula unifasciata</name>
    <dbReference type="NCBI Taxonomy" id="100452"/>
    <lineage>
        <taxon>Eukaryota</taxon>
        <taxon>Metazoa</taxon>
        <taxon>Spiralia</taxon>
        <taxon>Lophotrochozoa</taxon>
        <taxon>Mollusca</taxon>
        <taxon>Gastropoda</taxon>
        <taxon>Heterobranchia</taxon>
        <taxon>Euthyneura</taxon>
        <taxon>Panpulmonata</taxon>
        <taxon>Eupulmonata</taxon>
        <taxon>Stylommatophora</taxon>
        <taxon>Helicina</taxon>
        <taxon>Helicoidea</taxon>
        <taxon>Geomitridae</taxon>
        <taxon>Candidula</taxon>
    </lineage>
</organism>
<evidence type="ECO:0000259" key="4">
    <source>
        <dbReference type="PROSITE" id="PS51805"/>
    </source>
</evidence>
<keyword evidence="1" id="KW-0479">Metal-binding</keyword>
<dbReference type="PROSITE" id="PS51805">
    <property type="entry name" value="EPHD"/>
    <property type="match status" value="1"/>
</dbReference>
<dbReference type="SUPFAM" id="SSF57903">
    <property type="entry name" value="FYVE/PHD zinc finger"/>
    <property type="match status" value="1"/>
</dbReference>
<dbReference type="SMART" id="SM00249">
    <property type="entry name" value="PHD"/>
    <property type="match status" value="2"/>
</dbReference>
<sequence>WVHIVCALYTPGVAFGDVDKLSLVTLFEMPYSKWGAKECSLCEDSRFGQTGVCISCDAGMCKAFFHVTCAQREGLLTEAAPEEVMNIADPFFAYCKLHADKITSKIKRRNWLAIQSHVKTHTPSLIDDEEEKLRFIRKLNRHREKYSVSKLKRPPSWVPTQKMIRHLHTSPSAVRGFLRKAELMGAQTVPAEKIEMRKKAQGQPAFTSEFISYFLDRNIKVGNLKINLLDLTSQNKKLQSQEKVVRSQYDKLHTEVNELNKQGSSIKREVESLYGMLQDIYGKPVPHIPEVFKSKKRTRSPSKKETATSSSALINQCGVCHKTTEQHLLAKCDRCNKHYHLGCLEPPLTRMPKKTKLYG</sequence>
<evidence type="ECO:0000256" key="2">
    <source>
        <dbReference type="ARBA" id="ARBA00022771"/>
    </source>
</evidence>
<dbReference type="InterPro" id="IPR013083">
    <property type="entry name" value="Znf_RING/FYVE/PHD"/>
</dbReference>
<dbReference type="PANTHER" id="PTHR13793">
    <property type="entry name" value="PHD FINGER PROTEINS"/>
    <property type="match status" value="1"/>
</dbReference>
<evidence type="ECO:0000256" key="3">
    <source>
        <dbReference type="ARBA" id="ARBA00022833"/>
    </source>
</evidence>
<dbReference type="AlphaFoldDB" id="A0A8S3ZLS7"/>
<evidence type="ECO:0000313" key="5">
    <source>
        <dbReference type="EMBL" id="CAG5130457.1"/>
    </source>
</evidence>
<comment type="caution">
    <text evidence="5">The sequence shown here is derived from an EMBL/GenBank/DDBJ whole genome shotgun (WGS) entry which is preliminary data.</text>
</comment>
<dbReference type="Gene3D" id="2.30.30.1150">
    <property type="match status" value="1"/>
</dbReference>
<dbReference type="Pfam" id="PF00628">
    <property type="entry name" value="PHD"/>
    <property type="match status" value="1"/>
</dbReference>
<dbReference type="InterPro" id="IPR050701">
    <property type="entry name" value="Histone_Mod_Regulator"/>
</dbReference>
<dbReference type="EMBL" id="CAJHNH020004035">
    <property type="protein sequence ID" value="CAG5130457.1"/>
    <property type="molecule type" value="Genomic_DNA"/>
</dbReference>
<dbReference type="Proteomes" id="UP000678393">
    <property type="component" value="Unassembled WGS sequence"/>
</dbReference>
<accession>A0A8S3ZLS7</accession>
<name>A0A8S3ZLS7_9EUPU</name>
<dbReference type="PANTHER" id="PTHR13793:SF150">
    <property type="entry name" value="PHD FINGER PROTEIN 14"/>
    <property type="match status" value="1"/>
</dbReference>
<evidence type="ECO:0000313" key="6">
    <source>
        <dbReference type="Proteomes" id="UP000678393"/>
    </source>
</evidence>
<dbReference type="InterPro" id="IPR011011">
    <property type="entry name" value="Znf_FYVE_PHD"/>
</dbReference>
<feature type="domain" description="PHD-type" evidence="4">
    <location>
        <begin position="1"/>
        <end position="99"/>
    </location>
</feature>
<feature type="non-terminal residue" evidence="5">
    <location>
        <position position="359"/>
    </location>
</feature>
<dbReference type="InterPro" id="IPR034732">
    <property type="entry name" value="EPHD"/>
</dbReference>
<dbReference type="Gene3D" id="3.30.40.10">
    <property type="entry name" value="Zinc/RING finger domain, C3HC4 (zinc finger)"/>
    <property type="match status" value="1"/>
</dbReference>
<dbReference type="InterPro" id="IPR001965">
    <property type="entry name" value="Znf_PHD"/>
</dbReference>
<dbReference type="GO" id="GO:0006357">
    <property type="term" value="P:regulation of transcription by RNA polymerase II"/>
    <property type="evidence" value="ECO:0007669"/>
    <property type="project" value="TreeGrafter"/>
</dbReference>
<keyword evidence="6" id="KW-1185">Reference proteome</keyword>
<dbReference type="GO" id="GO:0008270">
    <property type="term" value="F:zinc ion binding"/>
    <property type="evidence" value="ECO:0007669"/>
    <property type="project" value="UniProtKB-KW"/>
</dbReference>
<dbReference type="InterPro" id="IPR019787">
    <property type="entry name" value="Znf_PHD-finger"/>
</dbReference>
<gene>
    <name evidence="5" type="ORF">CUNI_LOCUS16015</name>
</gene>
<proteinExistence type="predicted"/>
<feature type="non-terminal residue" evidence="5">
    <location>
        <position position="1"/>
    </location>
</feature>
<keyword evidence="2" id="KW-0863">Zinc-finger</keyword>
<reference evidence="5" key="1">
    <citation type="submission" date="2021-04" db="EMBL/GenBank/DDBJ databases">
        <authorList>
            <consortium name="Molecular Ecology Group"/>
        </authorList>
    </citation>
    <scope>NUCLEOTIDE SEQUENCE</scope>
</reference>
<dbReference type="Pfam" id="PF13832">
    <property type="entry name" value="zf-HC5HC2H_2"/>
    <property type="match status" value="1"/>
</dbReference>
<evidence type="ECO:0000256" key="1">
    <source>
        <dbReference type="ARBA" id="ARBA00022723"/>
    </source>
</evidence>
<dbReference type="CDD" id="cd15674">
    <property type="entry name" value="ePHD_PHF14"/>
    <property type="match status" value="1"/>
</dbReference>
<keyword evidence="3" id="KW-0862">Zinc</keyword>
<dbReference type="OrthoDB" id="6287393at2759"/>
<protein>
    <recommendedName>
        <fullName evidence="4">PHD-type domain-containing protein</fullName>
    </recommendedName>
</protein>